<reference evidence="2" key="1">
    <citation type="submission" date="2021-02" db="EMBL/GenBank/DDBJ databases">
        <authorList>
            <person name="Dougan E. K."/>
            <person name="Rhodes N."/>
            <person name="Thang M."/>
            <person name="Chan C."/>
        </authorList>
    </citation>
    <scope>NUCLEOTIDE SEQUENCE</scope>
</reference>
<feature type="non-terminal residue" evidence="2">
    <location>
        <position position="1"/>
    </location>
</feature>
<evidence type="ECO:0000256" key="1">
    <source>
        <dbReference type="SAM" id="MobiDB-lite"/>
    </source>
</evidence>
<feature type="region of interest" description="Disordered" evidence="1">
    <location>
        <begin position="1"/>
        <end position="62"/>
    </location>
</feature>
<feature type="compositionally biased region" description="Acidic residues" evidence="1">
    <location>
        <begin position="26"/>
        <end position="44"/>
    </location>
</feature>
<accession>A0A813I3Y0</accession>
<evidence type="ECO:0000313" key="2">
    <source>
        <dbReference type="EMBL" id="CAE8644778.1"/>
    </source>
</evidence>
<dbReference type="AlphaFoldDB" id="A0A813I3Y0"/>
<feature type="compositionally biased region" description="Basic and acidic residues" evidence="1">
    <location>
        <begin position="45"/>
        <end position="59"/>
    </location>
</feature>
<protein>
    <submittedName>
        <fullName evidence="2">Uncharacterized protein</fullName>
    </submittedName>
</protein>
<dbReference type="Proteomes" id="UP000626109">
    <property type="component" value="Unassembled WGS sequence"/>
</dbReference>
<organism evidence="2 3">
    <name type="scientific">Polarella glacialis</name>
    <name type="common">Dinoflagellate</name>
    <dbReference type="NCBI Taxonomy" id="89957"/>
    <lineage>
        <taxon>Eukaryota</taxon>
        <taxon>Sar</taxon>
        <taxon>Alveolata</taxon>
        <taxon>Dinophyceae</taxon>
        <taxon>Suessiales</taxon>
        <taxon>Suessiaceae</taxon>
        <taxon>Polarella</taxon>
    </lineage>
</organism>
<dbReference type="EMBL" id="CAJNNW010002892">
    <property type="protein sequence ID" value="CAE8644778.1"/>
    <property type="molecule type" value="Genomic_DNA"/>
</dbReference>
<evidence type="ECO:0000313" key="3">
    <source>
        <dbReference type="Proteomes" id="UP000626109"/>
    </source>
</evidence>
<gene>
    <name evidence="2" type="ORF">PGLA2088_LOCUS3346</name>
</gene>
<sequence>SDDALETSECQSSIAPTDCEWKGSVDPDDDDDADATETDETMNEEEAHIPTLDESREGALRSATGAAECLEATEDRQSDLQQHLDLFMRDADDDQPLETRCSGVSLMTSNVMRDAYVPGGELVILDDAVLQPLTERTHWQEEDADLQAEKFRQTVGTPPLALR</sequence>
<feature type="non-terminal residue" evidence="2">
    <location>
        <position position="163"/>
    </location>
</feature>
<proteinExistence type="predicted"/>
<name>A0A813I3Y0_POLGL</name>
<comment type="caution">
    <text evidence="2">The sequence shown here is derived from an EMBL/GenBank/DDBJ whole genome shotgun (WGS) entry which is preliminary data.</text>
</comment>